<reference evidence="1 2" key="1">
    <citation type="submission" date="2023-11" db="EMBL/GenBank/DDBJ databases">
        <title>MicrobeMod: A computational toolkit for identifying prokaryotic methylation and restriction-modification with nanopore sequencing.</title>
        <authorList>
            <person name="Crits-Christoph A."/>
            <person name="Kang S.C."/>
            <person name="Lee H."/>
            <person name="Ostrov N."/>
        </authorList>
    </citation>
    <scope>NUCLEOTIDE SEQUENCE [LARGE SCALE GENOMIC DNA]</scope>
    <source>
        <strain evidence="1 2">ATCC BAA-805</strain>
    </source>
</reference>
<protein>
    <submittedName>
        <fullName evidence="1">Uncharacterized protein</fullName>
    </submittedName>
</protein>
<evidence type="ECO:0000313" key="2">
    <source>
        <dbReference type="Proteomes" id="UP001324794"/>
    </source>
</evidence>
<organism evidence="1 2">
    <name type="scientific">Vreelandella neptunia</name>
    <dbReference type="NCBI Taxonomy" id="115551"/>
    <lineage>
        <taxon>Bacteria</taxon>
        <taxon>Pseudomonadati</taxon>
        <taxon>Pseudomonadota</taxon>
        <taxon>Gammaproteobacteria</taxon>
        <taxon>Oceanospirillales</taxon>
        <taxon>Halomonadaceae</taxon>
        <taxon>Vreelandella</taxon>
    </lineage>
</organism>
<dbReference type="EMBL" id="CP140255">
    <property type="protein sequence ID" value="WQH14634.1"/>
    <property type="molecule type" value="Genomic_DNA"/>
</dbReference>
<keyword evidence="2" id="KW-1185">Reference proteome</keyword>
<dbReference type="RefSeq" id="WP_223288784.1">
    <property type="nucleotide sequence ID" value="NZ_CP140255.1"/>
</dbReference>
<evidence type="ECO:0000313" key="1">
    <source>
        <dbReference type="EMBL" id="WQH14634.1"/>
    </source>
</evidence>
<sequence>MSYAATQWRKRLERKGWISLRRKAPALGVIEYHVIYRGHLYSGRCNASSLNGEDMLVAGTTEYLLRRTDLITEGVWRRAKNKTGEMGRVCRPWQY</sequence>
<name>A0ABZ0YSR1_9GAMM</name>
<proteinExistence type="predicted"/>
<gene>
    <name evidence="1" type="ORF">SR894_08865</name>
</gene>
<accession>A0ABZ0YSR1</accession>
<dbReference type="Proteomes" id="UP001324794">
    <property type="component" value="Chromosome"/>
</dbReference>